<sequence length="372" mass="41737">MATTLTRTDKYMKIHYLVTSLENGGAEFAMPAILQTLRKHNCQIQVTACEPRDMKAAPKLEAANIPYTIMFDGKRNKLTYISSFLKILRNNRPDIIWTSLSAATLVGQIAGKILGIPVVSWKHSASVRSYTQLLRNLTQLWIADSALVEQFLHSKMRIPTSRIMTWPLYVCDDSTYITTYWDGKRPLHLGSMGRLREQKNYSALIKGIQNFRLHHPNLINRLRVSIAGEGPLKTILQSEIKQYGLDEIITLIGYCDDTSSFLKTLDVYIQPSLFEGMCLAAHEAMAMGLPVIATPVGELAFSVINNKTGFIIGNNVENDLSKILETIFSQPNIIANYGVKARNFVENKYSKEAFDAAAINILDRVKTTLLCS</sequence>
<dbReference type="PANTHER" id="PTHR45947:SF3">
    <property type="entry name" value="SULFOQUINOVOSYL TRANSFERASE SQD2"/>
    <property type="match status" value="1"/>
</dbReference>
<dbReference type="Gene3D" id="3.40.50.2000">
    <property type="entry name" value="Glycogen Phosphorylase B"/>
    <property type="match status" value="2"/>
</dbReference>
<dbReference type="SUPFAM" id="SSF53756">
    <property type="entry name" value="UDP-Glycosyltransferase/glycogen phosphorylase"/>
    <property type="match status" value="1"/>
</dbReference>
<organism evidence="3 4">
    <name type="scientific">Acetobacter pomorum</name>
    <dbReference type="NCBI Taxonomy" id="65959"/>
    <lineage>
        <taxon>Bacteria</taxon>
        <taxon>Pseudomonadati</taxon>
        <taxon>Pseudomonadota</taxon>
        <taxon>Alphaproteobacteria</taxon>
        <taxon>Acetobacterales</taxon>
        <taxon>Acetobacteraceae</taxon>
        <taxon>Acetobacter</taxon>
    </lineage>
</organism>
<feature type="domain" description="Glycosyl transferase family 1" evidence="1">
    <location>
        <begin position="189"/>
        <end position="342"/>
    </location>
</feature>
<dbReference type="InterPro" id="IPR028098">
    <property type="entry name" value="Glyco_trans_4-like_N"/>
</dbReference>
<reference evidence="3 4" key="2">
    <citation type="submission" date="2018-08" db="EMBL/GenBank/DDBJ databases">
        <title>Acetobacter oryzifermentans sp. nov., isolated from Korea traditional vinegar and reclassification of Acetobacter pasteurianus subsp. ascendens (Henneberg 1898) as Acetobacter ascendens comb. nov.</title>
        <authorList>
            <person name="Cho G.Y."/>
            <person name="Lee S.H."/>
        </authorList>
    </citation>
    <scope>NUCLEOTIDE SEQUENCE [LARGE SCALE GENOMIC DNA]</scope>
    <source>
        <strain evidence="3 4">SH</strain>
        <plasmid evidence="4">psh1</plasmid>
    </source>
</reference>
<gene>
    <name evidence="3" type="ORF">CJF59_14385</name>
</gene>
<dbReference type="Proteomes" id="UP000256572">
    <property type="component" value="Plasmid pSH1"/>
</dbReference>
<dbReference type="Pfam" id="PF00534">
    <property type="entry name" value="Glycos_transf_1"/>
    <property type="match status" value="1"/>
</dbReference>
<evidence type="ECO:0000259" key="1">
    <source>
        <dbReference type="Pfam" id="PF00534"/>
    </source>
</evidence>
<dbReference type="EMBL" id="CP023190">
    <property type="protein sequence ID" value="AXN01814.1"/>
    <property type="molecule type" value="Genomic_DNA"/>
</dbReference>
<protein>
    <submittedName>
        <fullName evidence="3">Glycosyltransferase</fullName>
    </submittedName>
</protein>
<evidence type="ECO:0000313" key="3">
    <source>
        <dbReference type="EMBL" id="AXN01814.1"/>
    </source>
</evidence>
<evidence type="ECO:0000259" key="2">
    <source>
        <dbReference type="Pfam" id="PF13439"/>
    </source>
</evidence>
<evidence type="ECO:0000313" key="4">
    <source>
        <dbReference type="Proteomes" id="UP000256572"/>
    </source>
</evidence>
<reference evidence="3 4" key="1">
    <citation type="submission" date="2017-09" db="EMBL/GenBank/DDBJ databases">
        <authorList>
            <person name="Kim K.H."/>
            <person name="Chun B.H."/>
            <person name="Han G.S."/>
            <person name="Hyun S.G."/>
            <person name="Jeon C.O."/>
        </authorList>
    </citation>
    <scope>NUCLEOTIDE SEQUENCE [LARGE SCALE GENOMIC DNA]</scope>
    <source>
        <strain evidence="3 4">SH</strain>
        <plasmid evidence="4">psh1</plasmid>
    </source>
</reference>
<dbReference type="AlphaFoldDB" id="A0AAN1PK54"/>
<dbReference type="CDD" id="cd03811">
    <property type="entry name" value="GT4_GT28_WabH-like"/>
    <property type="match status" value="1"/>
</dbReference>
<proteinExistence type="predicted"/>
<dbReference type="GO" id="GO:0016757">
    <property type="term" value="F:glycosyltransferase activity"/>
    <property type="evidence" value="ECO:0007669"/>
    <property type="project" value="InterPro"/>
</dbReference>
<feature type="domain" description="Glycosyltransferase subfamily 4-like N-terminal" evidence="2">
    <location>
        <begin position="24"/>
        <end position="167"/>
    </location>
</feature>
<keyword evidence="3" id="KW-0614">Plasmid</keyword>
<dbReference type="Pfam" id="PF13439">
    <property type="entry name" value="Glyco_transf_4"/>
    <property type="match status" value="1"/>
</dbReference>
<name>A0AAN1PK54_9PROT</name>
<geneLocation type="plasmid" evidence="4">
    <name>psh1</name>
</geneLocation>
<dbReference type="PANTHER" id="PTHR45947">
    <property type="entry name" value="SULFOQUINOVOSYL TRANSFERASE SQD2"/>
    <property type="match status" value="1"/>
</dbReference>
<dbReference type="InterPro" id="IPR050194">
    <property type="entry name" value="Glycosyltransferase_grp1"/>
</dbReference>
<accession>A0AAN1PK54</accession>
<dbReference type="InterPro" id="IPR001296">
    <property type="entry name" value="Glyco_trans_1"/>
</dbReference>
<dbReference type="RefSeq" id="WP_003631053.1">
    <property type="nucleotide sequence ID" value="NZ_CP023190.1"/>
</dbReference>